<keyword evidence="2" id="KW-0732">Signal</keyword>
<name>A0A061BI66_RHOTO</name>
<reference evidence="3" key="1">
    <citation type="journal article" date="2014" name="Genome Announc.">
        <title>Draft genome sequence of Rhodosporidium toruloides CECT1137, an oleaginous yeast of biotechnological interest.</title>
        <authorList>
            <person name="Morin N."/>
            <person name="Calcas X."/>
            <person name="Devillers H."/>
            <person name="Durrens P."/>
            <person name="Sherman D.J."/>
            <person name="Nicaud J.-M."/>
            <person name="Neuveglise C."/>
        </authorList>
    </citation>
    <scope>NUCLEOTIDE SEQUENCE</scope>
    <source>
        <strain evidence="3">CECT1137</strain>
    </source>
</reference>
<feature type="compositionally biased region" description="Low complexity" evidence="1">
    <location>
        <begin position="311"/>
        <end position="331"/>
    </location>
</feature>
<feature type="compositionally biased region" description="Basic residues" evidence="1">
    <location>
        <begin position="698"/>
        <end position="712"/>
    </location>
</feature>
<feature type="compositionally biased region" description="Gly residues" evidence="1">
    <location>
        <begin position="716"/>
        <end position="733"/>
    </location>
</feature>
<dbReference type="InterPro" id="IPR052577">
    <property type="entry name" value="VWA7"/>
</dbReference>
<gene>
    <name evidence="3" type="ORF">RHTO0S_13e00210g</name>
</gene>
<feature type="signal peptide" evidence="2">
    <location>
        <begin position="1"/>
        <end position="27"/>
    </location>
</feature>
<evidence type="ECO:0000256" key="2">
    <source>
        <dbReference type="SAM" id="SignalP"/>
    </source>
</evidence>
<feature type="region of interest" description="Disordered" evidence="1">
    <location>
        <begin position="308"/>
        <end position="331"/>
    </location>
</feature>
<evidence type="ECO:0000313" key="3">
    <source>
        <dbReference type="EMBL" id="CDR46688.1"/>
    </source>
</evidence>
<proteinExistence type="predicted"/>
<feature type="region of interest" description="Disordered" evidence="1">
    <location>
        <begin position="623"/>
        <end position="800"/>
    </location>
</feature>
<dbReference type="PANTHER" id="PTHR14905">
    <property type="entry name" value="NG37"/>
    <property type="match status" value="1"/>
</dbReference>
<organism evidence="3">
    <name type="scientific">Rhodotorula toruloides</name>
    <name type="common">Yeast</name>
    <name type="synonym">Rhodosporidium toruloides</name>
    <dbReference type="NCBI Taxonomy" id="5286"/>
    <lineage>
        <taxon>Eukaryota</taxon>
        <taxon>Fungi</taxon>
        <taxon>Dikarya</taxon>
        <taxon>Basidiomycota</taxon>
        <taxon>Pucciniomycotina</taxon>
        <taxon>Microbotryomycetes</taxon>
        <taxon>Sporidiobolales</taxon>
        <taxon>Sporidiobolaceae</taxon>
        <taxon>Rhodotorula</taxon>
    </lineage>
</organism>
<feature type="compositionally biased region" description="Gly residues" evidence="1">
    <location>
        <begin position="787"/>
        <end position="800"/>
    </location>
</feature>
<evidence type="ECO:0000256" key="1">
    <source>
        <dbReference type="SAM" id="MobiDB-lite"/>
    </source>
</evidence>
<dbReference type="Pfam" id="PF07217">
    <property type="entry name" value="Het-C"/>
    <property type="match status" value="1"/>
</dbReference>
<dbReference type="PANTHER" id="PTHR14905:SF7">
    <property type="entry name" value="VON WILLEBRAND FACTOR A DOMAIN-CONTAINING PROTEIN 7"/>
    <property type="match status" value="1"/>
</dbReference>
<sequence length="800" mass="86059">MPHSHARTLALALTLVCVVCFLPSAHAFGAGNIPGYSFLEGKAFRHGDIEDALAELIKKSGGILGRGSKFGGLDIKRVYFGNWLRDYSQAMDIAGLSKLSKQTILNLVMALGFLAHGYATGEFEVTDERLGVYLPVEHIDNPKGYADDQPGKDARRIDPRLRPPVEDIELAIDPQTGMANYIANENGHWDTSARLVRERIVQCIEWGRRARNGGGERELYEAYRLLGTLLHTLEDFSAHSNWCELSLLRLGYTQVFCHVGDAVRIQSPSGTCPPLVTGSFGGADFLHSLLGEATDHISEASVSDLSKAMEGARSASSSGQRGFGSSSSSTSDTLRKMLFDLPGSSGTELSREMQGVEDIRTRANAGQLGELSPQELHATLWKVLTFRDNVVKGIERTIEKVPGLSALSEKLSNSVNAFVFETIEPMLKPIMGQATQVLGQGSAQVINNSDQYAVFDNPHSSNPTHSFLSKDHFALILNEPAGQIAIIVLTHTVKQIVKAWEDTSVDPRMVASKALEAFHHPYFYNDNSDVQREMGAYMKKWIDSQSHDDKRVILDRLTKDAVRQHKNKRKGHESDQEGHGAHGQYNSVLMPQGVGAFAQQYIPGANSAMNTFNQASNKFSQVQHAFGGPGGGGGGRREFEGGFQEPAQGYMPPMGAPPQAVHGGAPSFNEFNQPHTSSGYPHSPAPFDQQQGYPGQGGHHHGGGGHHGHHPHQQGPPGGYDSGYGGGNRGYGGPPGPPPGSYGGAYDQGPPPMMQQGYGSGGGGYQQPPPPQQGFYGQGPPPPQGGYNPGYGGQGGGGYY</sequence>
<feature type="region of interest" description="Disordered" evidence="1">
    <location>
        <begin position="563"/>
        <end position="582"/>
    </location>
</feature>
<accession>A0A061BI66</accession>
<dbReference type="InterPro" id="IPR010816">
    <property type="entry name" value="Het-C"/>
</dbReference>
<dbReference type="EMBL" id="LK052948">
    <property type="protein sequence ID" value="CDR46688.1"/>
    <property type="molecule type" value="Genomic_DNA"/>
</dbReference>
<feature type="compositionally biased region" description="Polar residues" evidence="1">
    <location>
        <begin position="669"/>
        <end position="680"/>
    </location>
</feature>
<feature type="chain" id="PRO_5030001917" evidence="2">
    <location>
        <begin position="28"/>
        <end position="800"/>
    </location>
</feature>
<protein>
    <submittedName>
        <fullName evidence="3">RHTO0S13e00210g1_1</fullName>
    </submittedName>
</protein>
<dbReference type="OrthoDB" id="2506204at2759"/>
<dbReference type="AlphaFoldDB" id="A0A061BI66"/>